<dbReference type="PaxDb" id="44689-DDB0216621"/>
<proteinExistence type="predicted"/>
<dbReference type="FunCoup" id="Q55EW8">
    <property type="interactions" value="877"/>
</dbReference>
<dbReference type="dictyBase" id="DDB_G0269066"/>
<evidence type="ECO:0000313" key="2">
    <source>
        <dbReference type="Proteomes" id="UP000002195"/>
    </source>
</evidence>
<comment type="caution">
    <text evidence="1">The sequence shown here is derived from an EMBL/GenBank/DDBJ whole genome shotgun (WGS) entry which is preliminary data.</text>
</comment>
<organism evidence="1 2">
    <name type="scientific">Dictyostelium discoideum</name>
    <name type="common">Social amoeba</name>
    <dbReference type="NCBI Taxonomy" id="44689"/>
    <lineage>
        <taxon>Eukaryota</taxon>
        <taxon>Amoebozoa</taxon>
        <taxon>Evosea</taxon>
        <taxon>Eumycetozoa</taxon>
        <taxon>Dictyostelia</taxon>
        <taxon>Dictyosteliales</taxon>
        <taxon>Dictyosteliaceae</taxon>
        <taxon>Dictyostelium</taxon>
    </lineage>
</organism>
<sequence length="159" mass="17966">MFATIKNYILGVKDSDIIVFDDNGEPFDILRTFYGVNNNNPFPPPSIDVINDTKSIFPIGILYECGKLLDGDYSNFGQEESANGVCNPCNRKKESEEKKSNPIKFKNPPLSYRLEISNKFSNLEYQNAKENGLLGKSLVETEKPSKPSKVGLFTRFGRW</sequence>
<dbReference type="EMBL" id="AAFI02000004">
    <property type="protein sequence ID" value="EAL73122.1"/>
    <property type="molecule type" value="Genomic_DNA"/>
</dbReference>
<dbReference type="OMA" id="NKCENDD"/>
<keyword evidence="2" id="KW-1185">Reference proteome</keyword>
<dbReference type="InParanoid" id="Q55EW8"/>
<dbReference type="Proteomes" id="UP000002195">
    <property type="component" value="Unassembled WGS sequence"/>
</dbReference>
<dbReference type="GeneID" id="8616589"/>
<dbReference type="VEuPathDB" id="AmoebaDB:DDB_G0269066"/>
<dbReference type="RefSeq" id="XP_646902.1">
    <property type="nucleotide sequence ID" value="XM_641810.1"/>
</dbReference>
<reference evidence="1 2" key="1">
    <citation type="journal article" date="2005" name="Nature">
        <title>The genome of the social amoeba Dictyostelium discoideum.</title>
        <authorList>
            <consortium name="The Dictyostelium discoideum Sequencing Consortium"/>
            <person name="Eichinger L."/>
            <person name="Pachebat J.A."/>
            <person name="Glockner G."/>
            <person name="Rajandream M.A."/>
            <person name="Sucgang R."/>
            <person name="Berriman M."/>
            <person name="Song J."/>
            <person name="Olsen R."/>
            <person name="Szafranski K."/>
            <person name="Xu Q."/>
            <person name="Tunggal B."/>
            <person name="Kummerfeld S."/>
            <person name="Madera M."/>
            <person name="Konfortov B.A."/>
            <person name="Rivero F."/>
            <person name="Bankier A.T."/>
            <person name="Lehmann R."/>
            <person name="Hamlin N."/>
            <person name="Davies R."/>
            <person name="Gaudet P."/>
            <person name="Fey P."/>
            <person name="Pilcher K."/>
            <person name="Chen G."/>
            <person name="Saunders D."/>
            <person name="Sodergren E."/>
            <person name="Davis P."/>
            <person name="Kerhornou A."/>
            <person name="Nie X."/>
            <person name="Hall N."/>
            <person name="Anjard C."/>
            <person name="Hemphill L."/>
            <person name="Bason N."/>
            <person name="Farbrother P."/>
            <person name="Desany B."/>
            <person name="Just E."/>
            <person name="Morio T."/>
            <person name="Rost R."/>
            <person name="Churcher C."/>
            <person name="Cooper J."/>
            <person name="Haydock S."/>
            <person name="van Driessche N."/>
            <person name="Cronin A."/>
            <person name="Goodhead I."/>
            <person name="Muzny D."/>
            <person name="Mourier T."/>
            <person name="Pain A."/>
            <person name="Lu M."/>
            <person name="Harper D."/>
            <person name="Lindsay R."/>
            <person name="Hauser H."/>
            <person name="James K."/>
            <person name="Quiles M."/>
            <person name="Madan Babu M."/>
            <person name="Saito T."/>
            <person name="Buchrieser C."/>
            <person name="Wardroper A."/>
            <person name="Felder M."/>
            <person name="Thangavelu M."/>
            <person name="Johnson D."/>
            <person name="Knights A."/>
            <person name="Loulseged H."/>
            <person name="Mungall K."/>
            <person name="Oliver K."/>
            <person name="Price C."/>
            <person name="Quail M.A."/>
            <person name="Urushihara H."/>
            <person name="Hernandez J."/>
            <person name="Rabbinowitsch E."/>
            <person name="Steffen D."/>
            <person name="Sanders M."/>
            <person name="Ma J."/>
            <person name="Kohara Y."/>
            <person name="Sharp S."/>
            <person name="Simmonds M."/>
            <person name="Spiegler S."/>
            <person name="Tivey A."/>
            <person name="Sugano S."/>
            <person name="White B."/>
            <person name="Walker D."/>
            <person name="Woodward J."/>
            <person name="Winckler T."/>
            <person name="Tanaka Y."/>
            <person name="Shaulsky G."/>
            <person name="Schleicher M."/>
            <person name="Weinstock G."/>
            <person name="Rosenthal A."/>
            <person name="Cox E.C."/>
            <person name="Chisholm R.L."/>
            <person name="Gibbs R."/>
            <person name="Loomis W.F."/>
            <person name="Platzer M."/>
            <person name="Kay R.R."/>
            <person name="Williams J."/>
            <person name="Dear P.H."/>
            <person name="Noegel A.A."/>
            <person name="Barrell B."/>
            <person name="Kuspa A."/>
        </authorList>
    </citation>
    <scope>NUCLEOTIDE SEQUENCE [LARGE SCALE GENOMIC DNA]</scope>
    <source>
        <strain evidence="1 2">AX4</strain>
    </source>
</reference>
<gene>
    <name evidence="1" type="ORF">DDB_G0269066</name>
</gene>
<evidence type="ECO:0000313" key="1">
    <source>
        <dbReference type="EMBL" id="EAL73122.1"/>
    </source>
</evidence>
<dbReference type="HOGENOM" id="CLU_1663944_0_0_1"/>
<accession>Q55EW8</accession>
<dbReference type="AlphaFoldDB" id="Q55EW8"/>
<dbReference type="KEGG" id="ddi:DDB_G0269066"/>
<protein>
    <submittedName>
        <fullName evidence="1">Uncharacterized protein</fullName>
    </submittedName>
</protein>
<name>Q55EW8_DICDI</name>